<reference evidence="1" key="1">
    <citation type="submission" date="2017-05" db="EMBL/GenBank/DDBJ databases">
        <authorList>
            <person name="Imhoff J.F."/>
            <person name="Rahn T."/>
            <person name="Kuenzel S."/>
            <person name="Neulinger S.C."/>
        </authorList>
    </citation>
    <scope>NUCLEOTIDE SEQUENCE</scope>
    <source>
        <strain evidence="1">DSM 4395</strain>
    </source>
</reference>
<keyword evidence="2" id="KW-1185">Reference proteome</keyword>
<dbReference type="Proteomes" id="UP001296967">
    <property type="component" value="Unassembled WGS sequence"/>
</dbReference>
<name>A0AAJ0XF54_HALSE</name>
<evidence type="ECO:0000313" key="1">
    <source>
        <dbReference type="EMBL" id="MBK5929385.1"/>
    </source>
</evidence>
<proteinExistence type="predicted"/>
<dbReference type="EMBL" id="NHSF01000014">
    <property type="protein sequence ID" value="MBK5929385.1"/>
    <property type="molecule type" value="Genomic_DNA"/>
</dbReference>
<comment type="caution">
    <text evidence="1">The sequence shown here is derived from an EMBL/GenBank/DDBJ whole genome shotgun (WGS) entry which is preliminary data.</text>
</comment>
<reference evidence="1" key="2">
    <citation type="journal article" date="2020" name="Microorganisms">
        <title>Osmotic Adaptation and Compatible Solute Biosynthesis of Phototrophic Bacteria as Revealed from Genome Analyses.</title>
        <authorList>
            <person name="Imhoff J.F."/>
            <person name="Rahn T."/>
            <person name="Kunzel S."/>
            <person name="Keller A."/>
            <person name="Neulinger S.C."/>
        </authorList>
    </citation>
    <scope>NUCLEOTIDE SEQUENCE</scope>
    <source>
        <strain evidence="1">DSM 4395</strain>
    </source>
</reference>
<accession>A0AAJ0XF54</accession>
<evidence type="ECO:0000313" key="2">
    <source>
        <dbReference type="Proteomes" id="UP001296967"/>
    </source>
</evidence>
<organism evidence="1 2">
    <name type="scientific">Halochromatium salexigens</name>
    <name type="common">Chromatium salexigens</name>
    <dbReference type="NCBI Taxonomy" id="49447"/>
    <lineage>
        <taxon>Bacteria</taxon>
        <taxon>Pseudomonadati</taxon>
        <taxon>Pseudomonadota</taxon>
        <taxon>Gammaproteobacteria</taxon>
        <taxon>Chromatiales</taxon>
        <taxon>Chromatiaceae</taxon>
        <taxon>Halochromatium</taxon>
    </lineage>
</organism>
<dbReference type="AlphaFoldDB" id="A0AAJ0XF54"/>
<dbReference type="RefSeq" id="WP_201243738.1">
    <property type="nucleotide sequence ID" value="NZ_NHSF01000014.1"/>
</dbReference>
<sequence>MSDNVDNLVLEHLRVIRGDLSDVKERLDRMDVRLSAIEQTIGSLYALSASDRETLQSVIKRVERIERRLELSEV</sequence>
<protein>
    <submittedName>
        <fullName evidence="1">Uncharacterized protein</fullName>
    </submittedName>
</protein>
<gene>
    <name evidence="1" type="ORF">CCR82_02255</name>
</gene>